<dbReference type="FunFam" id="3.40.1110.10:FF:000005">
    <property type="entry name" value="Plasma membrane ATPase"/>
    <property type="match status" value="1"/>
</dbReference>
<comment type="catalytic activity">
    <reaction evidence="13">
        <text>ATP + H2O + H(+)(in) = ADP + phosphate + 2 H(+)(out)</text>
        <dbReference type="Rhea" id="RHEA:20852"/>
        <dbReference type="ChEBI" id="CHEBI:15377"/>
        <dbReference type="ChEBI" id="CHEBI:15378"/>
        <dbReference type="ChEBI" id="CHEBI:30616"/>
        <dbReference type="ChEBI" id="CHEBI:43474"/>
        <dbReference type="ChEBI" id="CHEBI:456216"/>
        <dbReference type="EC" id="7.1.2.1"/>
    </reaction>
</comment>
<feature type="transmembrane region" description="Helical" evidence="13">
    <location>
        <begin position="744"/>
        <end position="766"/>
    </location>
</feature>
<dbReference type="PANTHER" id="PTHR42861">
    <property type="entry name" value="CALCIUM-TRANSPORTING ATPASE"/>
    <property type="match status" value="1"/>
</dbReference>
<dbReference type="EC" id="7.1.2.1" evidence="13"/>
<keyword evidence="5 13" id="KW-0812">Transmembrane</keyword>
<keyword evidence="13" id="KW-0813">Transport</keyword>
<dbReference type="CDD" id="cd02076">
    <property type="entry name" value="P-type_ATPase_H"/>
    <property type="match status" value="1"/>
</dbReference>
<dbReference type="Gene3D" id="3.40.1110.10">
    <property type="entry name" value="Calcium-transporting ATPase, cytoplasmic domain N"/>
    <property type="match status" value="1"/>
</dbReference>
<evidence type="ECO:0000256" key="5">
    <source>
        <dbReference type="ARBA" id="ARBA00022692"/>
    </source>
</evidence>
<dbReference type="SMART" id="SM00831">
    <property type="entry name" value="Cation_ATPase_N"/>
    <property type="match status" value="1"/>
</dbReference>
<dbReference type="Gene3D" id="3.40.50.1000">
    <property type="entry name" value="HAD superfamily/HAD-like"/>
    <property type="match status" value="1"/>
</dbReference>
<dbReference type="InterPro" id="IPR004014">
    <property type="entry name" value="ATPase_P-typ_cation-transptr_N"/>
</dbReference>
<keyword evidence="13" id="KW-0375">Hydrogen ion transport</keyword>
<feature type="transmembrane region" description="Helical" evidence="13">
    <location>
        <begin position="679"/>
        <end position="699"/>
    </location>
</feature>
<keyword evidence="6" id="KW-0479">Metal-binding</keyword>
<dbReference type="PROSITE" id="PS00154">
    <property type="entry name" value="ATPASE_E1_E2"/>
    <property type="match status" value="1"/>
</dbReference>
<dbReference type="FunFam" id="2.70.150.10:FF:000004">
    <property type="entry name" value="Plasma membrane ATPase"/>
    <property type="match status" value="1"/>
</dbReference>
<evidence type="ECO:0000256" key="9">
    <source>
        <dbReference type="ARBA" id="ARBA00022842"/>
    </source>
</evidence>
<dbReference type="GO" id="GO:0005886">
    <property type="term" value="C:plasma membrane"/>
    <property type="evidence" value="ECO:0007669"/>
    <property type="project" value="UniProtKB-SubCell"/>
</dbReference>
<evidence type="ECO:0000313" key="17">
    <source>
        <dbReference type="Proteomes" id="UP001176521"/>
    </source>
</evidence>
<keyword evidence="4" id="KW-0597">Phosphoprotein</keyword>
<feature type="transmembrane region" description="Helical" evidence="13">
    <location>
        <begin position="275"/>
        <end position="297"/>
    </location>
</feature>
<feature type="domain" description="Cation-transporting P-type ATPase N-terminal" evidence="15">
    <location>
        <begin position="44"/>
        <end position="116"/>
    </location>
</feature>
<evidence type="ECO:0000256" key="2">
    <source>
        <dbReference type="ARBA" id="ARBA00004141"/>
    </source>
</evidence>
<reference evidence="16" key="1">
    <citation type="journal article" date="2023" name="PhytoFront">
        <title>Draft Genome Resources of Seven Strains of Tilletia horrida, Causal Agent of Kernel Smut of Rice.</title>
        <authorList>
            <person name="Khanal S."/>
            <person name="Antony Babu S."/>
            <person name="Zhou X.G."/>
        </authorList>
    </citation>
    <scope>NUCLEOTIDE SEQUENCE</scope>
    <source>
        <strain evidence="16">TX3</strain>
    </source>
</reference>
<organism evidence="16 17">
    <name type="scientific">Tilletia horrida</name>
    <dbReference type="NCBI Taxonomy" id="155126"/>
    <lineage>
        <taxon>Eukaryota</taxon>
        <taxon>Fungi</taxon>
        <taxon>Dikarya</taxon>
        <taxon>Basidiomycota</taxon>
        <taxon>Ustilaginomycotina</taxon>
        <taxon>Exobasidiomycetes</taxon>
        <taxon>Tilletiales</taxon>
        <taxon>Tilletiaceae</taxon>
        <taxon>Tilletia</taxon>
    </lineage>
</organism>
<dbReference type="SUPFAM" id="SSF56784">
    <property type="entry name" value="HAD-like"/>
    <property type="match status" value="1"/>
</dbReference>
<evidence type="ECO:0000256" key="13">
    <source>
        <dbReference type="RuleBase" id="RU362083"/>
    </source>
</evidence>
<dbReference type="Gene3D" id="1.20.1110.10">
    <property type="entry name" value="Calcium-transporting ATPase, transmembrane domain"/>
    <property type="match status" value="1"/>
</dbReference>
<dbReference type="Pfam" id="PF00690">
    <property type="entry name" value="Cation_ATPase_N"/>
    <property type="match status" value="1"/>
</dbReference>
<dbReference type="SFLD" id="SFLDS00003">
    <property type="entry name" value="Haloacid_Dehalogenase"/>
    <property type="match status" value="1"/>
</dbReference>
<evidence type="ECO:0000259" key="15">
    <source>
        <dbReference type="SMART" id="SM00831"/>
    </source>
</evidence>
<proteinExistence type="inferred from homology"/>
<dbReference type="EMBL" id="JAPDMQ010000445">
    <property type="protein sequence ID" value="KAK0524561.1"/>
    <property type="molecule type" value="Genomic_DNA"/>
</dbReference>
<feature type="transmembrane region" description="Helical" evidence="13">
    <location>
        <begin position="820"/>
        <end position="845"/>
    </location>
</feature>
<feature type="transmembrane region" description="Helical" evidence="13">
    <location>
        <begin position="705"/>
        <end position="724"/>
    </location>
</feature>
<evidence type="ECO:0000256" key="8">
    <source>
        <dbReference type="ARBA" id="ARBA00022840"/>
    </source>
</evidence>
<evidence type="ECO:0000256" key="11">
    <source>
        <dbReference type="ARBA" id="ARBA00022989"/>
    </source>
</evidence>
<keyword evidence="17" id="KW-1185">Reference proteome</keyword>
<evidence type="ECO:0000256" key="12">
    <source>
        <dbReference type="ARBA" id="ARBA00023136"/>
    </source>
</evidence>
<evidence type="ECO:0000256" key="14">
    <source>
        <dbReference type="SAM" id="MobiDB-lite"/>
    </source>
</evidence>
<feature type="transmembrane region" description="Helical" evidence="13">
    <location>
        <begin position="851"/>
        <end position="870"/>
    </location>
</feature>
<dbReference type="FunFam" id="3.40.50.1000:FF:000211">
    <property type="entry name" value="Plasma membrane ATPase"/>
    <property type="match status" value="1"/>
</dbReference>
<evidence type="ECO:0000313" key="16">
    <source>
        <dbReference type="EMBL" id="KAK0524561.1"/>
    </source>
</evidence>
<name>A0AAN6G9Q7_9BASI</name>
<dbReference type="Gene3D" id="2.70.150.10">
    <property type="entry name" value="Calcium-transporting ATPase, cytoplasmic transduction domain A"/>
    <property type="match status" value="1"/>
</dbReference>
<dbReference type="InterPro" id="IPR006534">
    <property type="entry name" value="P-type_ATPase_IIIA"/>
</dbReference>
<dbReference type="GO" id="GO:0016887">
    <property type="term" value="F:ATP hydrolysis activity"/>
    <property type="evidence" value="ECO:0007669"/>
    <property type="project" value="InterPro"/>
</dbReference>
<dbReference type="InterPro" id="IPR023298">
    <property type="entry name" value="ATPase_P-typ_TM_dom_sf"/>
</dbReference>
<dbReference type="InterPro" id="IPR008250">
    <property type="entry name" value="ATPase_P-typ_transduc_dom_A_sf"/>
</dbReference>
<accession>A0AAN6G9Q7</accession>
<dbReference type="InterPro" id="IPR059000">
    <property type="entry name" value="ATPase_P-type_domA"/>
</dbReference>
<dbReference type="GO" id="GO:0046872">
    <property type="term" value="F:metal ion binding"/>
    <property type="evidence" value="ECO:0007669"/>
    <property type="project" value="UniProtKB-KW"/>
</dbReference>
<comment type="subcellular location">
    <subcellularLocation>
        <location evidence="13">Cell membrane</location>
        <topology evidence="13">Multi-pass membrane protein</topology>
    </subcellularLocation>
    <subcellularLocation>
        <location evidence="2">Membrane</location>
        <topology evidence="2">Multi-pass membrane protein</topology>
    </subcellularLocation>
</comment>
<comment type="function">
    <text evidence="1">The plasma membrane ATPase of plants and fungi is a hydrogen ion pump. The proton gradient it generates drives the active transport of nutrients by H(+)-symport. The resulting external acidification and/or internal alkinization may mediate growth responses.</text>
</comment>
<dbReference type="GO" id="GO:0005524">
    <property type="term" value="F:ATP binding"/>
    <property type="evidence" value="ECO:0007669"/>
    <property type="project" value="UniProtKB-UniRule"/>
</dbReference>
<dbReference type="AlphaFoldDB" id="A0AAN6G9Q7"/>
<feature type="region of interest" description="Disordered" evidence="14">
    <location>
        <begin position="1"/>
        <end position="20"/>
    </location>
</feature>
<evidence type="ECO:0000256" key="3">
    <source>
        <dbReference type="ARBA" id="ARBA00008804"/>
    </source>
</evidence>
<feature type="transmembrane region" description="Helical" evidence="13">
    <location>
        <begin position="309"/>
        <end position="331"/>
    </location>
</feature>
<keyword evidence="13" id="KW-0406">Ion transport</keyword>
<dbReference type="SFLD" id="SFLDG00002">
    <property type="entry name" value="C1.7:_P-type_atpase_like"/>
    <property type="match status" value="1"/>
</dbReference>
<dbReference type="Proteomes" id="UP001176521">
    <property type="component" value="Unassembled WGS sequence"/>
</dbReference>
<evidence type="ECO:0000256" key="10">
    <source>
        <dbReference type="ARBA" id="ARBA00022967"/>
    </source>
</evidence>
<dbReference type="InterPro" id="IPR023214">
    <property type="entry name" value="HAD_sf"/>
</dbReference>
<keyword evidence="7 13" id="KW-0547">Nucleotide-binding</keyword>
<keyword evidence="12 13" id="KW-0472">Membrane</keyword>
<comment type="caution">
    <text evidence="16">The sequence shown here is derived from an EMBL/GenBank/DDBJ whole genome shotgun (WGS) entry which is preliminary data.</text>
</comment>
<gene>
    <name evidence="16" type="ORF">OC842_005799</name>
</gene>
<keyword evidence="9 13" id="KW-0460">Magnesium</keyword>
<comment type="caution">
    <text evidence="13">Lacks conserved residue(s) required for the propagation of feature annotation.</text>
</comment>
<dbReference type="InterPro" id="IPR001757">
    <property type="entry name" value="P_typ_ATPase"/>
</dbReference>
<dbReference type="SUPFAM" id="SSF81665">
    <property type="entry name" value="Calcium ATPase, transmembrane domain M"/>
    <property type="match status" value="1"/>
</dbReference>
<dbReference type="SFLD" id="SFLDF00027">
    <property type="entry name" value="p-type_atpase"/>
    <property type="match status" value="1"/>
</dbReference>
<keyword evidence="10 13" id="KW-1278">Translocase</keyword>
<evidence type="ECO:0000256" key="7">
    <source>
        <dbReference type="ARBA" id="ARBA00022741"/>
    </source>
</evidence>
<dbReference type="Pfam" id="PF00122">
    <property type="entry name" value="E1-E2_ATPase"/>
    <property type="match status" value="1"/>
</dbReference>
<dbReference type="GO" id="GO:0120029">
    <property type="term" value="P:proton export across plasma membrane"/>
    <property type="evidence" value="ECO:0007669"/>
    <property type="project" value="UniProtKB-UniRule"/>
</dbReference>
<sequence>MSEKGSIRGKAQAPDHKTEGQDVVIDMNTLELRVEDLYNKDKVDIETVQLEDCFSLLRATDSGLTSAEVTRRIELFGKNALESPKVNPILAFLAHLNSPLCWVMEAAAIVAIALSNGGGRAPDWPDFLGIVLLLLANATIGYIEESSAGKAVAALMDSLAPKAKVKRDGEWKEIDSAELVPGDVIAFKIGDICAADCRLFEALNVQMDQAALTGESLPVTKRMGDTCFSGSTCKAGEAEAIVIATGPNTFFGRAATLVGEDNDAAGHLQKVLAKIGLFCLSSIAIFIVAIMIVQWAVFRYSYRDGIDNLLVLLVGGVPVAMPTVLSVTLAVGAQQLAKHKAIVTRITAIEEMAAVTILCSDKTGTLTTNKLTIDRETVKVYANYTKDQVILLSAYASRTENADAIDTCVVGTLANPAEARDGIQVVDFQPFDPSTKRTEVTYIEQSTGKMYRCTKGMSPVILNLCTRNKTEKLCHRLEADVEEFAARGLRALAVAFEEIPSGNKDGEGAGYELIGLLSIFDPPRSDTKATLDAAQALGVSVKMITGDQLAIAKETGRRLGLGDNMFGAKVLREGKVPAGLPQTSLEQLVLESDGWAGVFPEDKFALVKMLQGMGHLTAMTGDGANDAPALARANVGVAVEGATDAARSASDIVLTEPGLSTIVEAIKNSRIVFQRMRNYSMYACAITIRVTAGFFILTAAFRFNFPPFLCLILACLNDGLLLLISKDRAKPSPQPDSWRLSEIFAYATAFGLYLTAQSVVFFALVYKTNFFEDNFGLPSYKEDPNMGELHSAVYLQTAIAAQALIFVTRSRGFSWLDRPSAALMAAFVIAQVVASVIACYANWGFTAIKPISGGWCLAIWVFNIISYFPLDLVKFSVRFLLETFQPKSNPKENLEYLARTSTIGESYYGGQASFFKKAQRRLGLGRNKKIAVSDAELRRFSSVQAHEASRRLSRAM</sequence>
<evidence type="ECO:0000256" key="4">
    <source>
        <dbReference type="ARBA" id="ARBA00022553"/>
    </source>
</evidence>
<evidence type="ECO:0000256" key="6">
    <source>
        <dbReference type="ARBA" id="ARBA00022723"/>
    </source>
</evidence>
<protein>
    <recommendedName>
        <fullName evidence="13">Plasma membrane ATPase</fullName>
        <ecNumber evidence="13">7.1.2.1</ecNumber>
    </recommendedName>
</protein>
<dbReference type="InterPro" id="IPR036412">
    <property type="entry name" value="HAD-like_sf"/>
</dbReference>
<keyword evidence="11 13" id="KW-1133">Transmembrane helix</keyword>
<dbReference type="Pfam" id="PF00702">
    <property type="entry name" value="Hydrolase"/>
    <property type="match status" value="1"/>
</dbReference>
<dbReference type="NCBIfam" id="TIGR01647">
    <property type="entry name" value="ATPase-IIIA_H"/>
    <property type="match status" value="1"/>
</dbReference>
<dbReference type="PRINTS" id="PR00120">
    <property type="entry name" value="HATPASE"/>
</dbReference>
<dbReference type="PRINTS" id="PR00119">
    <property type="entry name" value="CATATPASE"/>
</dbReference>
<dbReference type="InterPro" id="IPR044492">
    <property type="entry name" value="P_typ_ATPase_HD_dom"/>
</dbReference>
<dbReference type="InterPro" id="IPR018303">
    <property type="entry name" value="ATPase_P-typ_P_site"/>
</dbReference>
<dbReference type="NCBIfam" id="TIGR01494">
    <property type="entry name" value="ATPase_P-type"/>
    <property type="match status" value="2"/>
</dbReference>
<dbReference type="GO" id="GO:0008553">
    <property type="term" value="F:P-type proton-exporting transporter activity"/>
    <property type="evidence" value="ECO:0007669"/>
    <property type="project" value="UniProtKB-UniRule"/>
</dbReference>
<evidence type="ECO:0000256" key="1">
    <source>
        <dbReference type="ARBA" id="ARBA00003417"/>
    </source>
</evidence>
<dbReference type="InterPro" id="IPR023299">
    <property type="entry name" value="ATPase_P-typ_cyto_dom_N"/>
</dbReference>
<comment type="similarity">
    <text evidence="3 13">Belongs to the cation transport ATPase (P-type) (TC 3.A.3) family. Type IIIA subfamily.</text>
</comment>
<dbReference type="SUPFAM" id="SSF81653">
    <property type="entry name" value="Calcium ATPase, transduction domain A"/>
    <property type="match status" value="1"/>
</dbReference>
<keyword evidence="8 13" id="KW-0067">ATP-binding</keyword>